<comment type="caution">
    <text evidence="1">The sequence shown here is derived from an EMBL/GenBank/DDBJ whole genome shotgun (WGS) entry which is preliminary data.</text>
</comment>
<accession>A0A1G2CQ20</accession>
<proteinExistence type="predicted"/>
<dbReference type="AlphaFoldDB" id="A0A1G2CQ20"/>
<evidence type="ECO:0000313" key="2">
    <source>
        <dbReference type="Proteomes" id="UP000177246"/>
    </source>
</evidence>
<dbReference type="EMBL" id="MHLF01000017">
    <property type="protein sequence ID" value="OGZ03504.1"/>
    <property type="molecule type" value="Genomic_DNA"/>
</dbReference>
<name>A0A1G2CQ20_9BACT</name>
<gene>
    <name evidence="1" type="ORF">A2430_02010</name>
</gene>
<reference evidence="1 2" key="1">
    <citation type="journal article" date="2016" name="Nat. Commun.">
        <title>Thousands of microbial genomes shed light on interconnected biogeochemical processes in an aquifer system.</title>
        <authorList>
            <person name="Anantharaman K."/>
            <person name="Brown C.T."/>
            <person name="Hug L.A."/>
            <person name="Sharon I."/>
            <person name="Castelle C.J."/>
            <person name="Probst A.J."/>
            <person name="Thomas B.C."/>
            <person name="Singh A."/>
            <person name="Wilkins M.J."/>
            <person name="Karaoz U."/>
            <person name="Brodie E.L."/>
            <person name="Williams K.H."/>
            <person name="Hubbard S.S."/>
            <person name="Banfield J.F."/>
        </authorList>
    </citation>
    <scope>NUCLEOTIDE SEQUENCE [LARGE SCALE GENOMIC DNA]</scope>
</reference>
<evidence type="ECO:0000313" key="1">
    <source>
        <dbReference type="EMBL" id="OGZ03504.1"/>
    </source>
</evidence>
<organism evidence="1 2">
    <name type="scientific">Candidatus Liptonbacteria bacterium RIFOXYC1_FULL_36_8</name>
    <dbReference type="NCBI Taxonomy" id="1798655"/>
    <lineage>
        <taxon>Bacteria</taxon>
        <taxon>Candidatus Liptoniibacteriota</taxon>
    </lineage>
</organism>
<dbReference type="Proteomes" id="UP000177246">
    <property type="component" value="Unassembled WGS sequence"/>
</dbReference>
<protein>
    <submittedName>
        <fullName evidence="1">Uncharacterized protein</fullName>
    </submittedName>
</protein>
<sequence length="130" mass="14428">MKSKTGISNSGKNIVLQVTSDKITDFLNSDNTKVVEDAFENNHNKSKDEKFYKDVFLGTLEEDVLYGCENGENCFLIIGVDEILEEGDNSADTDAVKDGTGDAKNNNKEAEFFIWLDVEVGLAKVIDFSF</sequence>